<dbReference type="EMBL" id="CAJOBD010000569">
    <property type="protein sequence ID" value="CAF3690050.1"/>
    <property type="molecule type" value="Genomic_DNA"/>
</dbReference>
<dbReference type="GO" id="GO:0016491">
    <property type="term" value="F:oxidoreductase activity"/>
    <property type="evidence" value="ECO:0007669"/>
    <property type="project" value="InterPro"/>
</dbReference>
<dbReference type="EMBL" id="CAJOBE010009956">
    <property type="protein sequence ID" value="CAF4096760.1"/>
    <property type="molecule type" value="Genomic_DNA"/>
</dbReference>
<protein>
    <recommendedName>
        <fullName evidence="6">Fatty acid hydroxylase domain-containing protein</fullName>
    </recommendedName>
</protein>
<dbReference type="GO" id="GO:0016020">
    <property type="term" value="C:membrane"/>
    <property type="evidence" value="ECO:0007669"/>
    <property type="project" value="UniProtKB-SubCell"/>
</dbReference>
<dbReference type="GO" id="GO:0005506">
    <property type="term" value="F:iron ion binding"/>
    <property type="evidence" value="ECO:0007669"/>
    <property type="project" value="InterPro"/>
</dbReference>
<dbReference type="EMBL" id="CAJNOT010000054">
    <property type="protein sequence ID" value="CAF0806607.1"/>
    <property type="molecule type" value="Genomic_DNA"/>
</dbReference>
<dbReference type="Proteomes" id="UP000663874">
    <property type="component" value="Unassembled WGS sequence"/>
</dbReference>
<evidence type="ECO:0000313" key="11">
    <source>
        <dbReference type="Proteomes" id="UP000663864"/>
    </source>
</evidence>
<dbReference type="EMBL" id="CAJNOU010000055">
    <property type="protein sequence ID" value="CAF0837655.1"/>
    <property type="molecule type" value="Genomic_DNA"/>
</dbReference>
<dbReference type="InterPro" id="IPR006694">
    <property type="entry name" value="Fatty_acid_hydroxylase"/>
</dbReference>
<evidence type="ECO:0000313" key="7">
    <source>
        <dbReference type="EMBL" id="CAF0806607.1"/>
    </source>
</evidence>
<gene>
    <name evidence="10" type="ORF">FNK824_LOCUS31192</name>
    <name evidence="9" type="ORF">JBS370_LOCUS8789</name>
    <name evidence="8" type="ORF">SEV965_LOCUS2444</name>
    <name evidence="7" type="ORF">ZHD862_LOCUS2694</name>
</gene>
<dbReference type="GO" id="GO:0008610">
    <property type="term" value="P:lipid biosynthetic process"/>
    <property type="evidence" value="ECO:0007669"/>
    <property type="project" value="InterPro"/>
</dbReference>
<dbReference type="Proteomes" id="UP000663836">
    <property type="component" value="Unassembled WGS sequence"/>
</dbReference>
<evidence type="ECO:0000256" key="5">
    <source>
        <dbReference type="SAM" id="Phobius"/>
    </source>
</evidence>
<sequence length="272" mass="33142">MNITKTSEIVTESSPFFSYICDKYFYSSEWLTFTICIYITFQTVFWLYNLFLIYIEYNDIPSIDKYRIQKHKPKLRFQSDIVRQMKDGTIKHQLSLIFILPLLYHLLNYFGHISVRSSIPSLFTIIWQIIIFILSEDFLFFWTHYLFHTRWLYKHIHKKHHIFKQPTGVVFVIANPWESLLQNQLAVWIVPIFFKEKHLFTICLWVFIRVYQTINAHSGYDLPYISAQYYFPWLMSGTLQHDYHHQHAKMNYGSFLTLWDRFMNTHQLQKDD</sequence>
<feature type="transmembrane region" description="Helical" evidence="5">
    <location>
        <begin position="125"/>
        <end position="147"/>
    </location>
</feature>
<evidence type="ECO:0000256" key="2">
    <source>
        <dbReference type="ARBA" id="ARBA00022692"/>
    </source>
</evidence>
<dbReference type="Proteomes" id="UP000663889">
    <property type="component" value="Unassembled WGS sequence"/>
</dbReference>
<evidence type="ECO:0000313" key="10">
    <source>
        <dbReference type="EMBL" id="CAF4096760.1"/>
    </source>
</evidence>
<dbReference type="InterPro" id="IPR050307">
    <property type="entry name" value="Sterol_Desaturase_Related"/>
</dbReference>
<reference evidence="7" key="1">
    <citation type="submission" date="2021-02" db="EMBL/GenBank/DDBJ databases">
        <authorList>
            <person name="Nowell W R."/>
        </authorList>
    </citation>
    <scope>NUCLEOTIDE SEQUENCE</scope>
</reference>
<accession>A0A813SYX7</accession>
<comment type="caution">
    <text evidence="7">The sequence shown here is derived from an EMBL/GenBank/DDBJ whole genome shotgun (WGS) entry which is preliminary data.</text>
</comment>
<feature type="transmembrane region" description="Helical" evidence="5">
    <location>
        <begin position="94"/>
        <end position="113"/>
    </location>
</feature>
<keyword evidence="2 5" id="KW-0812">Transmembrane</keyword>
<evidence type="ECO:0000256" key="4">
    <source>
        <dbReference type="ARBA" id="ARBA00023136"/>
    </source>
</evidence>
<evidence type="ECO:0000313" key="8">
    <source>
        <dbReference type="EMBL" id="CAF0837655.1"/>
    </source>
</evidence>
<evidence type="ECO:0000256" key="1">
    <source>
        <dbReference type="ARBA" id="ARBA00004370"/>
    </source>
</evidence>
<dbReference type="PANTHER" id="PTHR11863">
    <property type="entry name" value="STEROL DESATURASE"/>
    <property type="match status" value="1"/>
</dbReference>
<dbReference type="AlphaFoldDB" id="A0A813SYX7"/>
<name>A0A813SYX7_9BILA</name>
<evidence type="ECO:0000313" key="9">
    <source>
        <dbReference type="EMBL" id="CAF3690050.1"/>
    </source>
</evidence>
<dbReference type="Proteomes" id="UP000663864">
    <property type="component" value="Unassembled WGS sequence"/>
</dbReference>
<keyword evidence="3 5" id="KW-1133">Transmembrane helix</keyword>
<organism evidence="7 11">
    <name type="scientific">Rotaria sordida</name>
    <dbReference type="NCBI Taxonomy" id="392033"/>
    <lineage>
        <taxon>Eukaryota</taxon>
        <taxon>Metazoa</taxon>
        <taxon>Spiralia</taxon>
        <taxon>Gnathifera</taxon>
        <taxon>Rotifera</taxon>
        <taxon>Eurotatoria</taxon>
        <taxon>Bdelloidea</taxon>
        <taxon>Philodinida</taxon>
        <taxon>Philodinidae</taxon>
        <taxon>Rotaria</taxon>
    </lineage>
</organism>
<proteinExistence type="predicted"/>
<keyword evidence="4 5" id="KW-0472">Membrane</keyword>
<feature type="transmembrane region" description="Helical" evidence="5">
    <location>
        <begin position="30"/>
        <end position="55"/>
    </location>
</feature>
<dbReference type="Pfam" id="PF04116">
    <property type="entry name" value="FA_hydroxylase"/>
    <property type="match status" value="1"/>
</dbReference>
<evidence type="ECO:0000256" key="3">
    <source>
        <dbReference type="ARBA" id="ARBA00022989"/>
    </source>
</evidence>
<comment type="subcellular location">
    <subcellularLocation>
        <location evidence="1">Membrane</location>
    </subcellularLocation>
</comment>
<feature type="domain" description="Fatty acid hydroxylase" evidence="6">
    <location>
        <begin position="130"/>
        <end position="265"/>
    </location>
</feature>
<evidence type="ECO:0000259" key="6">
    <source>
        <dbReference type="Pfam" id="PF04116"/>
    </source>
</evidence>